<dbReference type="OrthoDB" id="10679640at2759"/>
<proteinExistence type="predicted"/>
<feature type="region of interest" description="Disordered" evidence="1">
    <location>
        <begin position="114"/>
        <end position="260"/>
    </location>
</feature>
<keyword evidence="3" id="KW-1185">Reference proteome</keyword>
<reference evidence="2 3" key="1">
    <citation type="submission" date="2016-07" db="EMBL/GenBank/DDBJ databases">
        <title>Pervasive Adenine N6-methylation of Active Genes in Fungi.</title>
        <authorList>
            <consortium name="DOE Joint Genome Institute"/>
            <person name="Mondo S.J."/>
            <person name="Dannebaum R.O."/>
            <person name="Kuo R.C."/>
            <person name="Labutti K."/>
            <person name="Haridas S."/>
            <person name="Kuo A."/>
            <person name="Salamov A."/>
            <person name="Ahrendt S.R."/>
            <person name="Lipzen A."/>
            <person name="Sullivan W."/>
            <person name="Andreopoulos W.B."/>
            <person name="Clum A."/>
            <person name="Lindquist E."/>
            <person name="Daum C."/>
            <person name="Ramamoorthy G.K."/>
            <person name="Gryganskyi A."/>
            <person name="Culley D."/>
            <person name="Magnuson J.K."/>
            <person name="James T.Y."/>
            <person name="O'Malley M.A."/>
            <person name="Stajich J.E."/>
            <person name="Spatafora J.W."/>
            <person name="Visel A."/>
            <person name="Grigoriev I.V."/>
        </authorList>
    </citation>
    <scope>NUCLEOTIDE SEQUENCE [LARGE SCALE GENOMIC DNA]</scope>
    <source>
        <strain evidence="2 3">NRRL 3301</strain>
    </source>
</reference>
<feature type="region of interest" description="Disordered" evidence="1">
    <location>
        <begin position="1"/>
        <end position="23"/>
    </location>
</feature>
<sequence length="289" mass="31122">MNMSDQVVTDTPVEAIPVSEETGAIPVSEEPVVETIASEEVVAAEEPVTSSSPPKHGNVLTSLWKKFEKKEPAEQPVTDEHNATAAVVEPAEDHPQDKLEKRLSRTLLGFIHKTVGKSDETAKKDDHDKEPETTAATEVEAILSSEPALVPAEEPHAKEKEPIFEQLRKFKLFGKKPSEGETTTTQPDDQVTTEPEAPASSEPQEDKKGVPLGRRLSRLAQKLTSNARESTKKKTTDEAAAAPVVAAEEEHPAPVDSTNVEVTADVPPVPQAEPYVLSSDTVPVVQASA</sequence>
<feature type="compositionally biased region" description="Basic and acidic residues" evidence="1">
    <location>
        <begin position="70"/>
        <end position="82"/>
    </location>
</feature>
<dbReference type="EMBL" id="MCGT01000015">
    <property type="protein sequence ID" value="ORX53638.1"/>
    <property type="molecule type" value="Genomic_DNA"/>
</dbReference>
<feature type="compositionally biased region" description="Basic and acidic residues" evidence="1">
    <location>
        <begin position="116"/>
        <end position="132"/>
    </location>
</feature>
<feature type="compositionally biased region" description="Low complexity" evidence="1">
    <location>
        <begin position="181"/>
        <end position="202"/>
    </location>
</feature>
<protein>
    <submittedName>
        <fullName evidence="2">Uncharacterized protein</fullName>
    </submittedName>
</protein>
<dbReference type="Proteomes" id="UP000242146">
    <property type="component" value="Unassembled WGS sequence"/>
</dbReference>
<evidence type="ECO:0000313" key="2">
    <source>
        <dbReference type="EMBL" id="ORX53638.1"/>
    </source>
</evidence>
<feature type="region of interest" description="Disordered" evidence="1">
    <location>
        <begin position="70"/>
        <end position="98"/>
    </location>
</feature>
<accession>A0A1X2GH37</accession>
<comment type="caution">
    <text evidence="2">The sequence shown here is derived from an EMBL/GenBank/DDBJ whole genome shotgun (WGS) entry which is preliminary data.</text>
</comment>
<name>A0A1X2GH37_9FUNG</name>
<gene>
    <name evidence="2" type="ORF">DM01DRAFT_1407778</name>
</gene>
<evidence type="ECO:0000256" key="1">
    <source>
        <dbReference type="SAM" id="MobiDB-lite"/>
    </source>
</evidence>
<organism evidence="2 3">
    <name type="scientific">Hesseltinella vesiculosa</name>
    <dbReference type="NCBI Taxonomy" id="101127"/>
    <lineage>
        <taxon>Eukaryota</taxon>
        <taxon>Fungi</taxon>
        <taxon>Fungi incertae sedis</taxon>
        <taxon>Mucoromycota</taxon>
        <taxon>Mucoromycotina</taxon>
        <taxon>Mucoromycetes</taxon>
        <taxon>Mucorales</taxon>
        <taxon>Cunninghamellaceae</taxon>
        <taxon>Hesseltinella</taxon>
    </lineage>
</organism>
<evidence type="ECO:0000313" key="3">
    <source>
        <dbReference type="Proteomes" id="UP000242146"/>
    </source>
</evidence>
<dbReference type="AlphaFoldDB" id="A0A1X2GH37"/>
<feature type="compositionally biased region" description="Basic and acidic residues" evidence="1">
    <location>
        <begin position="153"/>
        <end position="168"/>
    </location>
</feature>